<dbReference type="GO" id="GO:0005886">
    <property type="term" value="C:plasma membrane"/>
    <property type="evidence" value="ECO:0007669"/>
    <property type="project" value="UniProtKB-SubCell"/>
</dbReference>
<dbReference type="Proteomes" id="UP000072867">
    <property type="component" value="Unassembled WGS sequence"/>
</dbReference>
<keyword evidence="1" id="KW-0472">Membrane</keyword>
<gene>
    <name evidence="2" type="ORF">NS319_15020</name>
</gene>
<protein>
    <recommendedName>
        <fullName evidence="1">SURF1-like protein</fullName>
    </recommendedName>
</protein>
<dbReference type="PATRIC" id="fig|33051.3.peg.417"/>
<evidence type="ECO:0000256" key="1">
    <source>
        <dbReference type="RuleBase" id="RU363076"/>
    </source>
</evidence>
<organism evidence="2 3">
    <name type="scientific">Sphingomonas sanguinis</name>
    <dbReference type="NCBI Taxonomy" id="33051"/>
    <lineage>
        <taxon>Bacteria</taxon>
        <taxon>Pseudomonadati</taxon>
        <taxon>Pseudomonadota</taxon>
        <taxon>Alphaproteobacteria</taxon>
        <taxon>Sphingomonadales</taxon>
        <taxon>Sphingomonadaceae</taxon>
        <taxon>Sphingomonas</taxon>
    </lineage>
</organism>
<name>A0A147HTI8_9SPHN</name>
<dbReference type="STRING" id="33051.SB4_01530"/>
<proteinExistence type="inferred from homology"/>
<comment type="subcellular location">
    <subcellularLocation>
        <location evidence="1">Cell membrane</location>
        <topology evidence="1">Multi-pass membrane protein</topology>
    </subcellularLocation>
</comment>
<dbReference type="InterPro" id="IPR002994">
    <property type="entry name" value="Surf1/Shy1"/>
</dbReference>
<feature type="transmembrane region" description="Helical" evidence="1">
    <location>
        <begin position="171"/>
        <end position="193"/>
    </location>
</feature>
<accession>A0A147HTI8</accession>
<dbReference type="RefSeq" id="WP_058734324.1">
    <property type="nucleotide sequence ID" value="NZ_LDTD01000119.1"/>
</dbReference>
<dbReference type="AlphaFoldDB" id="A0A147HTI8"/>
<sequence length="206" mass="22319">MRRVPILPTLIVGLAVAAMIALGLWQLLDRLPQKEAYLAQLAANPTRPVIAFPLYPDERLLFRRASADCRPPVAIRRAGAGAAGFRLIATCSVPQGAMQVQLGTSHDPRKEVTWSGGRVTGYIAHAPDSRSLIKSAFDHRPQAMLLVADTPVGGLEANARPDLDSVPNNHLAYAIQWFLFAAIAAIIYALAVFRRNRMVVAGPAPR</sequence>
<keyword evidence="1" id="KW-1133">Transmembrane helix</keyword>
<evidence type="ECO:0000313" key="3">
    <source>
        <dbReference type="Proteomes" id="UP000072867"/>
    </source>
</evidence>
<dbReference type="Pfam" id="PF02104">
    <property type="entry name" value="SURF1"/>
    <property type="match status" value="1"/>
</dbReference>
<evidence type="ECO:0000313" key="2">
    <source>
        <dbReference type="EMBL" id="KTT68208.1"/>
    </source>
</evidence>
<dbReference type="EMBL" id="LDTD01000119">
    <property type="protein sequence ID" value="KTT68208.1"/>
    <property type="molecule type" value="Genomic_DNA"/>
</dbReference>
<comment type="similarity">
    <text evidence="1">Belongs to the SURF1 family.</text>
</comment>
<keyword evidence="1" id="KW-1003">Cell membrane</keyword>
<feature type="transmembrane region" description="Helical" evidence="1">
    <location>
        <begin position="7"/>
        <end position="28"/>
    </location>
</feature>
<reference evidence="2 3" key="1">
    <citation type="journal article" date="2016" name="Front. Microbiol.">
        <title>Genomic Resource of Rice Seed Associated Bacteria.</title>
        <authorList>
            <person name="Midha S."/>
            <person name="Bansal K."/>
            <person name="Sharma S."/>
            <person name="Kumar N."/>
            <person name="Patil P.P."/>
            <person name="Chaudhry V."/>
            <person name="Patil P.B."/>
        </authorList>
    </citation>
    <scope>NUCLEOTIDE SEQUENCE [LARGE SCALE GENOMIC DNA]</scope>
    <source>
        <strain evidence="2 3">NS319</strain>
    </source>
</reference>
<comment type="caution">
    <text evidence="2">The sequence shown here is derived from an EMBL/GenBank/DDBJ whole genome shotgun (WGS) entry which is preliminary data.</text>
</comment>
<keyword evidence="1" id="KW-0812">Transmembrane</keyword>